<evidence type="ECO:0000313" key="2">
    <source>
        <dbReference type="EMBL" id="AAA17318.1"/>
    </source>
</evidence>
<organism evidence="2">
    <name type="scientific">Mycobacterium leprae</name>
    <dbReference type="NCBI Taxonomy" id="1769"/>
    <lineage>
        <taxon>Bacteria</taxon>
        <taxon>Bacillati</taxon>
        <taxon>Actinomycetota</taxon>
        <taxon>Actinomycetes</taxon>
        <taxon>Mycobacteriales</taxon>
        <taxon>Mycobacteriaceae</taxon>
        <taxon>Mycobacterium</taxon>
    </lineage>
</organism>
<dbReference type="AlphaFoldDB" id="Q49876"/>
<dbReference type="EMBL" id="U00020">
    <property type="protein sequence ID" value="AAA17318.1"/>
    <property type="molecule type" value="Genomic_DNA"/>
</dbReference>
<evidence type="ECO:0000256" key="1">
    <source>
        <dbReference type="SAM" id="MobiDB-lite"/>
    </source>
</evidence>
<protein>
    <submittedName>
        <fullName evidence="2">B229_F2_64</fullName>
    </submittedName>
</protein>
<reference evidence="2" key="1">
    <citation type="submission" date="1994-01" db="EMBL/GenBank/DDBJ databases">
        <authorList>
            <person name="Smith D.R."/>
        </authorList>
    </citation>
    <scope>NUCLEOTIDE SEQUENCE</scope>
</reference>
<accession>Q49876</accession>
<proteinExistence type="predicted"/>
<reference evidence="2" key="2">
    <citation type="submission" date="1994-03" db="EMBL/GenBank/DDBJ databases">
        <authorList>
            <person name="Robison K."/>
        </authorList>
    </citation>
    <scope>NUCLEOTIDE SEQUENCE</scope>
</reference>
<feature type="region of interest" description="Disordered" evidence="1">
    <location>
        <begin position="116"/>
        <end position="140"/>
    </location>
</feature>
<sequence length="148" mass="15679">MHSYLGVGVADELYSGDLQLMAKGGEILDDAVVDDGDLAGGVAVRMRVAVGGATMGGPPDMAEADVAGQRRRNHLRQHRLQIGKSTSTTTNGQIARFGTAVDQRDSRRVVAAVLHPAQRIHDDPAGRALPDVADKSTHNPVRVVQPVQ</sequence>
<dbReference type="PIR" id="S73004">
    <property type="entry name" value="S73004"/>
</dbReference>
<name>Q49876_MYCLR</name>